<accession>A0AAQ1UHV6</accession>
<organism evidence="2 3">
    <name type="scientific">Segatella buccae</name>
    <dbReference type="NCBI Taxonomy" id="28126"/>
    <lineage>
        <taxon>Bacteria</taxon>
        <taxon>Pseudomonadati</taxon>
        <taxon>Bacteroidota</taxon>
        <taxon>Bacteroidia</taxon>
        <taxon>Bacteroidales</taxon>
        <taxon>Prevotellaceae</taxon>
        <taxon>Segatella</taxon>
    </lineage>
</organism>
<protein>
    <submittedName>
        <fullName evidence="2">Acyl carrier protein</fullName>
    </submittedName>
</protein>
<dbReference type="PROSITE" id="PS50075">
    <property type="entry name" value="CARRIER"/>
    <property type="match status" value="1"/>
</dbReference>
<comment type="caution">
    <text evidence="2">The sequence shown here is derived from an EMBL/GenBank/DDBJ whole genome shotgun (WGS) entry which is preliminary data.</text>
</comment>
<name>A0AAQ1UHV6_9BACT</name>
<dbReference type="GeneID" id="93536201"/>
<gene>
    <name evidence="2" type="ORF">NCTC13063_00997</name>
</gene>
<evidence type="ECO:0000313" key="3">
    <source>
        <dbReference type="Proteomes" id="UP000255283"/>
    </source>
</evidence>
<proteinExistence type="predicted"/>
<dbReference type="Pfam" id="PF00550">
    <property type="entry name" value="PP-binding"/>
    <property type="match status" value="1"/>
</dbReference>
<dbReference type="Gene3D" id="1.10.1200.10">
    <property type="entry name" value="ACP-like"/>
    <property type="match status" value="1"/>
</dbReference>
<evidence type="ECO:0000313" key="2">
    <source>
        <dbReference type="EMBL" id="SUB79727.1"/>
    </source>
</evidence>
<dbReference type="InterPro" id="IPR036736">
    <property type="entry name" value="ACP-like_sf"/>
</dbReference>
<dbReference type="Proteomes" id="UP000255283">
    <property type="component" value="Unassembled WGS sequence"/>
</dbReference>
<dbReference type="InterPro" id="IPR009081">
    <property type="entry name" value="PP-bd_ACP"/>
</dbReference>
<reference evidence="2 3" key="1">
    <citation type="submission" date="2018-06" db="EMBL/GenBank/DDBJ databases">
        <authorList>
            <consortium name="Pathogen Informatics"/>
            <person name="Doyle S."/>
        </authorList>
    </citation>
    <scope>NUCLEOTIDE SEQUENCE [LARGE SCALE GENOMIC DNA]</scope>
    <source>
        <strain evidence="2 3">NCTC13063</strain>
    </source>
</reference>
<dbReference type="SUPFAM" id="SSF47336">
    <property type="entry name" value="ACP-like"/>
    <property type="match status" value="1"/>
</dbReference>
<dbReference type="RefSeq" id="WP_004340126.1">
    <property type="nucleotide sequence ID" value="NZ_CALLWX010000022.1"/>
</dbReference>
<evidence type="ECO:0000259" key="1">
    <source>
        <dbReference type="PROSITE" id="PS50075"/>
    </source>
</evidence>
<dbReference type="EMBL" id="UGTJ01000001">
    <property type="protein sequence ID" value="SUB79727.1"/>
    <property type="molecule type" value="Genomic_DNA"/>
</dbReference>
<feature type="domain" description="Carrier" evidence="1">
    <location>
        <begin position="1"/>
        <end position="79"/>
    </location>
</feature>
<dbReference type="AlphaFoldDB" id="A0AAQ1UHV6"/>
<sequence length="81" mass="9265">MERKEIMAELEKIFAEALQEEQVTLTDETTAADVEGWDSVSNMIIISEVEKHFGLKLKLREIIRMKNVGALCDLIVEKTNK</sequence>